<dbReference type="CDD" id="cd02696">
    <property type="entry name" value="MurNAc-LAA"/>
    <property type="match status" value="1"/>
</dbReference>
<dbReference type="Gene3D" id="3.30.457.10">
    <property type="entry name" value="Copper amine oxidase-like, N-terminal domain"/>
    <property type="match status" value="1"/>
</dbReference>
<feature type="signal peptide" evidence="3">
    <location>
        <begin position="1"/>
        <end position="23"/>
    </location>
</feature>
<dbReference type="SUPFAM" id="SSF55383">
    <property type="entry name" value="Copper amine oxidase, domain N"/>
    <property type="match status" value="1"/>
</dbReference>
<dbReference type="EMBL" id="JAFBEB010000013">
    <property type="protein sequence ID" value="MBM7591604.1"/>
    <property type="molecule type" value="Genomic_DNA"/>
</dbReference>
<dbReference type="EC" id="3.5.1.28" evidence="5"/>
<dbReference type="Proteomes" id="UP000717624">
    <property type="component" value="Unassembled WGS sequence"/>
</dbReference>
<feature type="compositionally biased region" description="Acidic residues" evidence="2">
    <location>
        <begin position="297"/>
        <end position="321"/>
    </location>
</feature>
<evidence type="ECO:0000313" key="5">
    <source>
        <dbReference type="EMBL" id="MBM7591604.1"/>
    </source>
</evidence>
<dbReference type="InterPro" id="IPR036582">
    <property type="entry name" value="Mao_N_sf"/>
</dbReference>
<dbReference type="Pfam" id="PF01520">
    <property type="entry name" value="Amidase_3"/>
    <property type="match status" value="1"/>
</dbReference>
<name>A0A939BVM3_9BACL</name>
<dbReference type="AlphaFoldDB" id="A0A939BVM3"/>
<evidence type="ECO:0000313" key="6">
    <source>
        <dbReference type="Proteomes" id="UP000717624"/>
    </source>
</evidence>
<dbReference type="InterPro" id="IPR021731">
    <property type="entry name" value="AMIN_dom"/>
</dbReference>
<dbReference type="PANTHER" id="PTHR30404:SF0">
    <property type="entry name" value="N-ACETYLMURAMOYL-L-ALANINE AMIDASE AMIC"/>
    <property type="match status" value="1"/>
</dbReference>
<evidence type="ECO:0000256" key="1">
    <source>
        <dbReference type="ARBA" id="ARBA00022801"/>
    </source>
</evidence>
<dbReference type="GO" id="GO:0009253">
    <property type="term" value="P:peptidoglycan catabolic process"/>
    <property type="evidence" value="ECO:0007669"/>
    <property type="project" value="InterPro"/>
</dbReference>
<dbReference type="Pfam" id="PF07833">
    <property type="entry name" value="Cu_amine_oxidN1"/>
    <property type="match status" value="1"/>
</dbReference>
<gene>
    <name evidence="5" type="ORF">JOD01_003255</name>
</gene>
<dbReference type="Gene3D" id="3.40.630.40">
    <property type="entry name" value="Zn-dependent exopeptidases"/>
    <property type="match status" value="1"/>
</dbReference>
<dbReference type="Pfam" id="PF11741">
    <property type="entry name" value="AMIN"/>
    <property type="match status" value="2"/>
</dbReference>
<keyword evidence="3" id="KW-0732">Signal</keyword>
<dbReference type="InterPro" id="IPR050695">
    <property type="entry name" value="N-acetylmuramoyl_amidase_3"/>
</dbReference>
<dbReference type="GO" id="GO:0008745">
    <property type="term" value="F:N-acetylmuramoyl-L-alanine amidase activity"/>
    <property type="evidence" value="ECO:0007669"/>
    <property type="project" value="UniProtKB-EC"/>
</dbReference>
<evidence type="ECO:0000259" key="4">
    <source>
        <dbReference type="SMART" id="SM00646"/>
    </source>
</evidence>
<comment type="caution">
    <text evidence="5">The sequence shown here is derived from an EMBL/GenBank/DDBJ whole genome shotgun (WGS) entry which is preliminary data.</text>
</comment>
<dbReference type="SUPFAM" id="SSF53187">
    <property type="entry name" value="Zn-dependent exopeptidases"/>
    <property type="match status" value="1"/>
</dbReference>
<dbReference type="RefSeq" id="WP_204519303.1">
    <property type="nucleotide sequence ID" value="NZ_BAABIN010000037.1"/>
</dbReference>
<dbReference type="SMART" id="SM00646">
    <property type="entry name" value="Ami_3"/>
    <property type="match status" value="1"/>
</dbReference>
<evidence type="ECO:0000256" key="3">
    <source>
        <dbReference type="SAM" id="SignalP"/>
    </source>
</evidence>
<keyword evidence="6" id="KW-1185">Reference proteome</keyword>
<feature type="region of interest" description="Disordered" evidence="2">
    <location>
        <begin position="275"/>
        <end position="334"/>
    </location>
</feature>
<dbReference type="Gene3D" id="2.60.40.3500">
    <property type="match status" value="1"/>
</dbReference>
<keyword evidence="1 5" id="KW-0378">Hydrolase</keyword>
<protein>
    <submittedName>
        <fullName evidence="5">N-acetylmuramoyl-L-alanine amidase</fullName>
        <ecNumber evidence="5">3.5.1.28</ecNumber>
    </submittedName>
</protein>
<feature type="chain" id="PRO_5037021666" evidence="3">
    <location>
        <begin position="24"/>
        <end position="560"/>
    </location>
</feature>
<proteinExistence type="predicted"/>
<dbReference type="GO" id="GO:0030288">
    <property type="term" value="C:outer membrane-bounded periplasmic space"/>
    <property type="evidence" value="ECO:0007669"/>
    <property type="project" value="TreeGrafter"/>
</dbReference>
<organism evidence="5 6">
    <name type="scientific">Brevibacillus fulvus</name>
    <dbReference type="NCBI Taxonomy" id="1125967"/>
    <lineage>
        <taxon>Bacteria</taxon>
        <taxon>Bacillati</taxon>
        <taxon>Bacillota</taxon>
        <taxon>Bacilli</taxon>
        <taxon>Bacillales</taxon>
        <taxon>Paenibacillaceae</taxon>
        <taxon>Brevibacillus</taxon>
    </lineage>
</organism>
<dbReference type="InterPro" id="IPR002508">
    <property type="entry name" value="MurNAc-LAA_cat"/>
</dbReference>
<sequence length="560" mass="61838">MRKIIVALLFCAMSLLVPQLSSAAAKPAGDAVNLMIEGKTVVPEVPPLLVQGRTMVPVRIIAESLGADVQWDPSTETATIERQNSRLQLRLNSTKATLNGKAVQLETPPMIHNQRMLLPLRFVGEALGCNVGWDNDSRTVLANPSIGIQVNDEKVTFEPKLYQIGDSWYAPIGQLAELVGWSKTFDQSVVPEAKTIDSQVMVPLDEAEDLLDAKLTWQTQDNLLVIERLSKFTGFEVDGQTVNLQLSKQVSAKHFVLTQPDRLVLDLPQTVLSSEMKRDVEQPEEEAATELQADGALEADDADVDATDVDEEDTTATDDQEANEKQTDAEPLVTKVRYSQYSSSPQTVRVVIELREKSDYTLKETADGLQISFAPAPHKTGFLIVVDAGHGGHDQGASGVAGNVEKDYNLQVANRVVELLKQYKEFQVVATRSTDVYLTLDQRVQIANKQNADLFLSVHANSFPPSPSARGTETYYYNANSKTFAEIVHRHLLAATKFPDRGVKKSAFYVIKNTKMPAVLTETGFLSNAYENSQLTSPAFREKIAQGLVAAIREYYTTYY</sequence>
<reference evidence="5" key="1">
    <citation type="submission" date="2021-01" db="EMBL/GenBank/DDBJ databases">
        <title>Genomic Encyclopedia of Type Strains, Phase IV (KMG-IV): sequencing the most valuable type-strain genomes for metagenomic binning, comparative biology and taxonomic classification.</title>
        <authorList>
            <person name="Goeker M."/>
        </authorList>
    </citation>
    <scope>NUCLEOTIDE SEQUENCE</scope>
    <source>
        <strain evidence="5">DSM 25523</strain>
    </source>
</reference>
<accession>A0A939BVM3</accession>
<evidence type="ECO:0000256" key="2">
    <source>
        <dbReference type="SAM" id="MobiDB-lite"/>
    </source>
</evidence>
<dbReference type="InterPro" id="IPR012854">
    <property type="entry name" value="Cu_amine_oxidase-like_N"/>
</dbReference>
<dbReference type="PANTHER" id="PTHR30404">
    <property type="entry name" value="N-ACETYLMURAMOYL-L-ALANINE AMIDASE"/>
    <property type="match status" value="1"/>
</dbReference>
<feature type="domain" description="MurNAc-LAA" evidence="4">
    <location>
        <begin position="444"/>
        <end position="553"/>
    </location>
</feature>